<name>Q0DRH9_ORYSJ</name>
<accession>Q0DRH9</accession>
<protein>
    <submittedName>
        <fullName evidence="2">Os03g0383100 protein</fullName>
    </submittedName>
</protein>
<gene>
    <name evidence="2" type="ordered locus">Os03g0383100</name>
</gene>
<feature type="non-terminal residue" evidence="2">
    <location>
        <position position="1"/>
    </location>
</feature>
<organism evidence="2 3">
    <name type="scientific">Oryza sativa subsp. japonica</name>
    <name type="common">Rice</name>
    <dbReference type="NCBI Taxonomy" id="39947"/>
    <lineage>
        <taxon>Eukaryota</taxon>
        <taxon>Viridiplantae</taxon>
        <taxon>Streptophyta</taxon>
        <taxon>Embryophyta</taxon>
        <taxon>Tracheophyta</taxon>
        <taxon>Spermatophyta</taxon>
        <taxon>Magnoliopsida</taxon>
        <taxon>Liliopsida</taxon>
        <taxon>Poales</taxon>
        <taxon>Poaceae</taxon>
        <taxon>BOP clade</taxon>
        <taxon>Oryzoideae</taxon>
        <taxon>Oryzeae</taxon>
        <taxon>Oryzinae</taxon>
        <taxon>Oryza</taxon>
        <taxon>Oryza sativa</taxon>
    </lineage>
</organism>
<proteinExistence type="predicted"/>
<dbReference type="EMBL" id="AP008209">
    <property type="protein sequence ID" value="BAF12159.1"/>
    <property type="molecule type" value="Genomic_DNA"/>
</dbReference>
<dbReference type="AlphaFoldDB" id="Q0DRH9"/>
<dbReference type="Proteomes" id="UP000000763">
    <property type="component" value="Chromosome 3"/>
</dbReference>
<reference evidence="2 3" key="1">
    <citation type="journal article" date="2005" name="Nature">
        <title>The map-based sequence of the rice genome.</title>
        <authorList>
            <consortium name="International rice genome sequencing project (IRGSP)"/>
            <person name="Matsumoto T."/>
            <person name="Wu J."/>
            <person name="Kanamori H."/>
            <person name="Katayose Y."/>
            <person name="Fujisawa M."/>
            <person name="Namiki N."/>
            <person name="Mizuno H."/>
            <person name="Yamamoto K."/>
            <person name="Antonio B.A."/>
            <person name="Baba T."/>
            <person name="Sakata K."/>
            <person name="Nagamura Y."/>
            <person name="Aoki H."/>
            <person name="Arikawa K."/>
            <person name="Arita K."/>
            <person name="Bito T."/>
            <person name="Chiden Y."/>
            <person name="Fujitsuka N."/>
            <person name="Fukunaka R."/>
            <person name="Hamada M."/>
            <person name="Harada C."/>
            <person name="Hayashi A."/>
            <person name="Hijishita S."/>
            <person name="Honda M."/>
            <person name="Hosokawa S."/>
            <person name="Ichikawa Y."/>
            <person name="Idonuma A."/>
            <person name="Iijima M."/>
            <person name="Ikeda M."/>
            <person name="Ikeno M."/>
            <person name="Ito K."/>
            <person name="Ito S."/>
            <person name="Ito T."/>
            <person name="Ito Y."/>
            <person name="Ito Y."/>
            <person name="Iwabuchi A."/>
            <person name="Kamiya K."/>
            <person name="Karasawa W."/>
            <person name="Kurita K."/>
            <person name="Katagiri S."/>
            <person name="Kikuta A."/>
            <person name="Kobayashi H."/>
            <person name="Kobayashi N."/>
            <person name="Machita K."/>
            <person name="Maehara T."/>
            <person name="Masukawa M."/>
            <person name="Mizubayashi T."/>
            <person name="Mukai Y."/>
            <person name="Nagasaki H."/>
            <person name="Nagata Y."/>
            <person name="Naito S."/>
            <person name="Nakashima M."/>
            <person name="Nakama Y."/>
            <person name="Nakamichi Y."/>
            <person name="Nakamura M."/>
            <person name="Meguro A."/>
            <person name="Negishi M."/>
            <person name="Ohta I."/>
            <person name="Ohta T."/>
            <person name="Okamoto M."/>
            <person name="Ono N."/>
            <person name="Saji S."/>
            <person name="Sakaguchi M."/>
            <person name="Sakai K."/>
            <person name="Shibata M."/>
            <person name="Shimokawa T."/>
            <person name="Song J."/>
            <person name="Takazaki Y."/>
            <person name="Terasawa K."/>
            <person name="Tsugane M."/>
            <person name="Tsuji K."/>
            <person name="Ueda S."/>
            <person name="Waki K."/>
            <person name="Yamagata H."/>
            <person name="Yamamoto M."/>
            <person name="Yamamoto S."/>
            <person name="Yamane H."/>
            <person name="Yoshiki S."/>
            <person name="Yoshihara R."/>
            <person name="Yukawa K."/>
            <person name="Zhong H."/>
            <person name="Yano M."/>
            <person name="Yuan Q."/>
            <person name="Ouyang S."/>
            <person name="Liu J."/>
            <person name="Jones K.M."/>
            <person name="Gansberger K."/>
            <person name="Moffat K."/>
            <person name="Hill J."/>
            <person name="Bera J."/>
            <person name="Fadrosh D."/>
            <person name="Jin S."/>
            <person name="Johri S."/>
            <person name="Kim M."/>
            <person name="Overton L."/>
            <person name="Reardon M."/>
            <person name="Tsitrin T."/>
            <person name="Vuong H."/>
            <person name="Weaver B."/>
            <person name="Ciecko A."/>
            <person name="Tallon L."/>
            <person name="Jackson J."/>
            <person name="Pai G."/>
            <person name="Aken S.V."/>
            <person name="Utterback T."/>
            <person name="Reidmuller S."/>
            <person name="Feldblyum T."/>
            <person name="Hsiao J."/>
            <person name="Zismann V."/>
            <person name="Iobst S."/>
            <person name="de Vazeille A.R."/>
            <person name="Buell C.R."/>
            <person name="Ying K."/>
            <person name="Li Y."/>
            <person name="Lu T."/>
            <person name="Huang Y."/>
            <person name="Zhao Q."/>
            <person name="Feng Q."/>
            <person name="Zhang L."/>
            <person name="Zhu J."/>
            <person name="Weng Q."/>
            <person name="Mu J."/>
            <person name="Lu Y."/>
            <person name="Fan D."/>
            <person name="Liu Y."/>
            <person name="Guan J."/>
            <person name="Zhang Y."/>
            <person name="Yu S."/>
            <person name="Liu X."/>
            <person name="Zhang Y."/>
            <person name="Hong G."/>
            <person name="Han B."/>
            <person name="Choisne N."/>
            <person name="Demange N."/>
            <person name="Orjeda G."/>
            <person name="Samain S."/>
            <person name="Cattolico L."/>
            <person name="Pelletier E."/>
            <person name="Couloux A."/>
            <person name="Segurens B."/>
            <person name="Wincker P."/>
            <person name="D'Hont A."/>
            <person name="Scarpelli C."/>
            <person name="Weissenbach J."/>
            <person name="Salanoubat M."/>
            <person name="Quetier F."/>
            <person name="Yu Y."/>
            <person name="Kim H.R."/>
            <person name="Rambo T."/>
            <person name="Currie J."/>
            <person name="Collura K."/>
            <person name="Luo M."/>
            <person name="Yang T."/>
            <person name="Ammiraju J.S.S."/>
            <person name="Engler F."/>
            <person name="Soderlund C."/>
            <person name="Wing R.A."/>
            <person name="Palmer L.E."/>
            <person name="de la Bastide M."/>
            <person name="Spiegel L."/>
            <person name="Nascimento L."/>
            <person name="Zutavern T."/>
            <person name="O'Shaughnessy A."/>
            <person name="Dike S."/>
            <person name="Dedhia N."/>
            <person name="Preston R."/>
            <person name="Balija V."/>
            <person name="McCombie W.R."/>
            <person name="Chow T."/>
            <person name="Chen H."/>
            <person name="Chung M."/>
            <person name="Chen C."/>
            <person name="Shaw J."/>
            <person name="Wu H."/>
            <person name="Hsiao K."/>
            <person name="Chao Y."/>
            <person name="Chu M."/>
            <person name="Cheng C."/>
            <person name="Hour A."/>
            <person name="Lee P."/>
            <person name="Lin S."/>
            <person name="Lin Y."/>
            <person name="Liou J."/>
            <person name="Liu S."/>
            <person name="Hsing Y."/>
            <person name="Raghuvanshi S."/>
            <person name="Mohanty A."/>
            <person name="Bharti A.K."/>
            <person name="Gaur A."/>
            <person name="Gupta V."/>
            <person name="Kumar D."/>
            <person name="Ravi V."/>
            <person name="Vij S."/>
            <person name="Kapur A."/>
            <person name="Khurana P."/>
            <person name="Khurana P."/>
            <person name="Khurana J.P."/>
            <person name="Tyagi A.K."/>
            <person name="Gaikwad K."/>
            <person name="Singh A."/>
            <person name="Dalal V."/>
            <person name="Srivastava S."/>
            <person name="Dixit A."/>
            <person name="Pal A.K."/>
            <person name="Ghazi I.A."/>
            <person name="Yadav M."/>
            <person name="Pandit A."/>
            <person name="Bhargava A."/>
            <person name="Sureshbabu K."/>
            <person name="Batra K."/>
            <person name="Sharma T.R."/>
            <person name="Mohapatra T."/>
            <person name="Singh N.K."/>
            <person name="Messing J."/>
            <person name="Nelson A.B."/>
            <person name="Fuks G."/>
            <person name="Kavchok S."/>
            <person name="Keizer G."/>
            <person name="Linton E."/>
            <person name="Llaca V."/>
            <person name="Song R."/>
            <person name="Tanyolac B."/>
            <person name="Young S."/>
            <person name="Ho-Il K."/>
            <person name="Hahn J.H."/>
            <person name="Sangsakoo G."/>
            <person name="Vanavichit A."/>
            <person name="de Mattos Luiz.A.T."/>
            <person name="Zimmer P.D."/>
            <person name="Malone G."/>
            <person name="Dellagostin O."/>
            <person name="de Oliveira A.C."/>
            <person name="Bevan M."/>
            <person name="Bancroft I."/>
            <person name="Minx P."/>
            <person name="Cordum H."/>
            <person name="Wilson R."/>
            <person name="Cheng Z."/>
            <person name="Jin W."/>
            <person name="Jiang J."/>
            <person name="Leong S.A."/>
            <person name="Iwama H."/>
            <person name="Gojobori T."/>
            <person name="Itoh T."/>
            <person name="Niimura Y."/>
            <person name="Fujii Y."/>
            <person name="Habara T."/>
            <person name="Sakai H."/>
            <person name="Sato Y."/>
            <person name="Wilson G."/>
            <person name="Kumar K."/>
            <person name="McCouch S."/>
            <person name="Juretic N."/>
            <person name="Hoen D."/>
            <person name="Wright S."/>
            <person name="Bruskiewich R."/>
            <person name="Bureau T."/>
            <person name="Miyao A."/>
            <person name="Hirochika H."/>
            <person name="Nishikawa T."/>
            <person name="Kadowaki K."/>
            <person name="Sugiura M."/>
            <person name="Burr B."/>
            <person name="Sasaki T."/>
        </authorList>
    </citation>
    <scope>NUCLEOTIDE SEQUENCE [LARGE SCALE GENOMIC DNA]</scope>
    <source>
        <strain evidence="3">cv. Nipponbare</strain>
    </source>
</reference>
<feature type="region of interest" description="Disordered" evidence="1">
    <location>
        <begin position="455"/>
        <end position="478"/>
    </location>
</feature>
<feature type="compositionally biased region" description="Basic and acidic residues" evidence="1">
    <location>
        <begin position="457"/>
        <end position="478"/>
    </location>
</feature>
<evidence type="ECO:0000313" key="2">
    <source>
        <dbReference type="EMBL" id="BAF12159.1"/>
    </source>
</evidence>
<dbReference type="KEGG" id="dosa:Os03g0383100"/>
<reference evidence="3" key="2">
    <citation type="journal article" date="2008" name="Nucleic Acids Res.">
        <title>The rice annotation project database (RAP-DB): 2008 update.</title>
        <authorList>
            <consortium name="The rice annotation project (RAP)"/>
        </authorList>
    </citation>
    <scope>GENOME REANNOTATION</scope>
    <source>
        <strain evidence="3">cv. Nipponbare</strain>
    </source>
</reference>
<evidence type="ECO:0000313" key="3">
    <source>
        <dbReference type="Proteomes" id="UP000000763"/>
    </source>
</evidence>
<evidence type="ECO:0000256" key="1">
    <source>
        <dbReference type="SAM" id="MobiDB-lite"/>
    </source>
</evidence>
<sequence length="478" mass="52036">LLSLYFERRGGFIGCFVVDPSELLQERAGLALRWVRVDAVGPRALVGHVAGHLPHAAVALEPRPERHHQHLVASPQPPLRLHVRQHVPHAARRRVPPPVQRHPQRLDVSLLQPETLLHRVDHRHPAGVEADVVHPCLEVDLQLGLPSVAAALQQILPCQVGGEPGDFHGREDARQEALQVGGERAERGLGEGLADADPAEAIVVLALHDAGVGVVAGRGGGAHKAAELHLGAAAVGRVVAEQHGCPAAPEQALCQHHGPLLPGVPVRRQRLRRYHQRHHGPRRPSAHGVPADVHRDQRGAAPHPGEVVRRDVLAHAVPAHHPGREAGLREEAIDVDDEHVDVAGPEPRPGEELRDGAVEAGVHLVDRIPLGGELLAAVEEVPRRVGPVAESRAGDEADEEAKLRYPKPLVALDNRACQLRRQREVIRRLVADVVQEVAPHAAAAGGGRPCHVRHREWRREEEHDGEQRRELHSVRMHA</sequence>